<feature type="transmembrane region" description="Helical" evidence="8">
    <location>
        <begin position="416"/>
        <end position="435"/>
    </location>
</feature>
<dbReference type="AlphaFoldDB" id="A0AAD1T6Z5"/>
<sequence length="754" mass="84270">MEKSLNELEGSATGESSLGLIPAEVTSRPTWGSKVQYILAQVGFSVGLGNVWRFPYLCHQNGGGSFLLLYFLLLLIIGIPLFFLELAAGQSIRQGSIGVWKHISPRLAGIGFASCVVCSFVALYYNVIIGWSLFYMFNSFYYPLPWENCPTLPNQTVEVPECAKSSPTTYFWYRSALNITNSIEGSEMNWPMTGFLILAWFLVCGGMIKGIKSSGKVMYFSSLFPYVVLFCFLIRGFLLDGAADGIRIMFTPKLEIWKDVQVWRQAATQVFFALGLGFGSVIAYSSYNDRYNNCHFDAILVSFINFMTSILATLVVFAVLGFRANRIAEICVKENVWKVSNLSLNTSGPGLLFPSENITVADYSKWYEEVNHQFPLENLGISHCRVEDEMKKGVEGTGLAFIVFTEAMTLLPASPFWSVLFFLMLLNLGLSTMFGNMQGIITPLLDNFPKLLKRKTLFTVLCCVCGLLIGLIFVQRSGSYFVSMFDDYSATLPLIIVVIFENIAVAWVYGADRFMEDIQGMLGYRPWILYKYMWKYVSLLAMMGLLLASLIRMCITQPTYQSWNQEKGREEVSFLYSSLPYPKWALGLLISLIVVASLPIPVVFLKETLQSWLKRRRTKMYGQCEYRQGNIVDEITGPVDETIINSGHVGNGYLPVEMEDMAERGQLLNTAEDEAEEDTNNKEGSLKSVGKVCLGNCEGERCLGNCEGTGKGAWGIVRVRGKVPGELILCLQVPGELILSLHPGHSPNPDSRSH</sequence>
<keyword evidence="6" id="KW-0479">Metal-binding</keyword>
<keyword evidence="7" id="KW-0769">Symport</keyword>
<keyword evidence="6" id="KW-0915">Sodium</keyword>
<evidence type="ECO:0000256" key="1">
    <source>
        <dbReference type="ARBA" id="ARBA00004141"/>
    </source>
</evidence>
<dbReference type="PRINTS" id="PR00176">
    <property type="entry name" value="NANEUSMPORT"/>
</dbReference>
<evidence type="ECO:0000256" key="8">
    <source>
        <dbReference type="SAM" id="Phobius"/>
    </source>
</evidence>
<feature type="transmembrane region" description="Helical" evidence="8">
    <location>
        <begin position="532"/>
        <end position="551"/>
    </location>
</feature>
<dbReference type="SUPFAM" id="SSF161070">
    <property type="entry name" value="SNF-like"/>
    <property type="match status" value="1"/>
</dbReference>
<evidence type="ECO:0000256" key="7">
    <source>
        <dbReference type="RuleBase" id="RU003732"/>
    </source>
</evidence>
<evidence type="ECO:0000256" key="3">
    <source>
        <dbReference type="ARBA" id="ARBA00022692"/>
    </source>
</evidence>
<dbReference type="GO" id="GO:0015293">
    <property type="term" value="F:symporter activity"/>
    <property type="evidence" value="ECO:0007669"/>
    <property type="project" value="UniProtKB-KW"/>
</dbReference>
<proteinExistence type="inferred from homology"/>
<name>A0AAD1T6Z5_PELCU</name>
<evidence type="ECO:0000256" key="4">
    <source>
        <dbReference type="ARBA" id="ARBA00022989"/>
    </source>
</evidence>
<dbReference type="Pfam" id="PF00209">
    <property type="entry name" value="SNF"/>
    <property type="match status" value="1"/>
</dbReference>
<comment type="subcellular location">
    <subcellularLocation>
        <location evidence="1">Membrane</location>
        <topology evidence="1">Multi-pass membrane protein</topology>
    </subcellularLocation>
</comment>
<evidence type="ECO:0000256" key="2">
    <source>
        <dbReference type="ARBA" id="ARBA00022448"/>
    </source>
</evidence>
<dbReference type="GO" id="GO:0035725">
    <property type="term" value="P:sodium ion transmembrane transport"/>
    <property type="evidence" value="ECO:0007669"/>
    <property type="project" value="TreeGrafter"/>
</dbReference>
<dbReference type="PANTHER" id="PTHR11616:SF233">
    <property type="entry name" value="TRANSPORTER"/>
    <property type="match status" value="1"/>
</dbReference>
<keyword evidence="10" id="KW-1185">Reference proteome</keyword>
<feature type="transmembrane region" description="Helical" evidence="8">
    <location>
        <begin position="456"/>
        <end position="474"/>
    </location>
</feature>
<dbReference type="Proteomes" id="UP001295444">
    <property type="component" value="Chromosome 10"/>
</dbReference>
<keyword evidence="4 8" id="KW-1133">Transmembrane helix</keyword>
<comment type="similarity">
    <text evidence="7">Belongs to the sodium:neurotransmitter symporter (SNF) (TC 2.A.22) family.</text>
</comment>
<accession>A0AAD1T6Z5</accession>
<evidence type="ECO:0000256" key="5">
    <source>
        <dbReference type="ARBA" id="ARBA00023136"/>
    </source>
</evidence>
<keyword evidence="5 8" id="KW-0472">Membrane</keyword>
<feature type="transmembrane region" description="Helical" evidence="8">
    <location>
        <begin position="584"/>
        <end position="605"/>
    </location>
</feature>
<feature type="transmembrane region" description="Helical" evidence="8">
    <location>
        <begin position="67"/>
        <end position="88"/>
    </location>
</feature>
<gene>
    <name evidence="9" type="ORF">PECUL_23A023141</name>
</gene>
<protein>
    <recommendedName>
        <fullName evidence="7">Transporter</fullName>
    </recommendedName>
</protein>
<evidence type="ECO:0000313" key="10">
    <source>
        <dbReference type="Proteomes" id="UP001295444"/>
    </source>
</evidence>
<dbReference type="PROSITE" id="PS50267">
    <property type="entry name" value="NA_NEUROTRAN_SYMP_3"/>
    <property type="match status" value="1"/>
</dbReference>
<evidence type="ECO:0000256" key="6">
    <source>
        <dbReference type="PIRSR" id="PIRSR600175-1"/>
    </source>
</evidence>
<organism evidence="9 10">
    <name type="scientific">Pelobates cultripes</name>
    <name type="common">Western spadefoot toad</name>
    <dbReference type="NCBI Taxonomy" id="61616"/>
    <lineage>
        <taxon>Eukaryota</taxon>
        <taxon>Metazoa</taxon>
        <taxon>Chordata</taxon>
        <taxon>Craniata</taxon>
        <taxon>Vertebrata</taxon>
        <taxon>Euteleostomi</taxon>
        <taxon>Amphibia</taxon>
        <taxon>Batrachia</taxon>
        <taxon>Anura</taxon>
        <taxon>Pelobatoidea</taxon>
        <taxon>Pelobatidae</taxon>
        <taxon>Pelobates</taxon>
    </lineage>
</organism>
<dbReference type="EMBL" id="OW240921">
    <property type="protein sequence ID" value="CAH2318896.1"/>
    <property type="molecule type" value="Genomic_DNA"/>
</dbReference>
<reference evidence="9" key="1">
    <citation type="submission" date="2022-03" db="EMBL/GenBank/DDBJ databases">
        <authorList>
            <person name="Alioto T."/>
            <person name="Alioto T."/>
            <person name="Gomez Garrido J."/>
        </authorList>
    </citation>
    <scope>NUCLEOTIDE SEQUENCE</scope>
</reference>
<dbReference type="InterPro" id="IPR037272">
    <property type="entry name" value="SNS_sf"/>
</dbReference>
<dbReference type="PANTHER" id="PTHR11616">
    <property type="entry name" value="SODIUM/CHLORIDE DEPENDENT TRANSPORTER"/>
    <property type="match status" value="1"/>
</dbReference>
<feature type="binding site" evidence="6">
    <location>
        <position position="305"/>
    </location>
    <ligand>
        <name>Na(+)</name>
        <dbReference type="ChEBI" id="CHEBI:29101"/>
        <label>1</label>
    </ligand>
</feature>
<feature type="binding site" evidence="6">
    <location>
        <position position="46"/>
    </location>
    <ligand>
        <name>Na(+)</name>
        <dbReference type="ChEBI" id="CHEBI:29101"/>
        <label>1</label>
    </ligand>
</feature>
<feature type="transmembrane region" description="Helical" evidence="8">
    <location>
        <begin position="190"/>
        <end position="211"/>
    </location>
</feature>
<dbReference type="GO" id="GO:0046872">
    <property type="term" value="F:metal ion binding"/>
    <property type="evidence" value="ECO:0007669"/>
    <property type="project" value="UniProtKB-KW"/>
</dbReference>
<keyword evidence="2 7" id="KW-0813">Transport</keyword>
<evidence type="ECO:0000313" key="9">
    <source>
        <dbReference type="EMBL" id="CAH2318896.1"/>
    </source>
</evidence>
<feature type="binding site" evidence="6">
    <location>
        <position position="43"/>
    </location>
    <ligand>
        <name>Na(+)</name>
        <dbReference type="ChEBI" id="CHEBI:29101"/>
        <label>1</label>
    </ligand>
</feature>
<keyword evidence="3 7" id="KW-0812">Transmembrane</keyword>
<dbReference type="GO" id="GO:0005886">
    <property type="term" value="C:plasma membrane"/>
    <property type="evidence" value="ECO:0007669"/>
    <property type="project" value="TreeGrafter"/>
</dbReference>
<feature type="transmembrane region" description="Helical" evidence="8">
    <location>
        <begin position="494"/>
        <end position="511"/>
    </location>
</feature>
<feature type="binding site" evidence="6">
    <location>
        <position position="50"/>
    </location>
    <ligand>
        <name>Na(+)</name>
        <dbReference type="ChEBI" id="CHEBI:29101"/>
        <label>1</label>
    </ligand>
</feature>
<feature type="transmembrane region" description="Helical" evidence="8">
    <location>
        <begin position="299"/>
        <end position="320"/>
    </location>
</feature>
<dbReference type="PROSITE" id="PS00610">
    <property type="entry name" value="NA_NEUROTRAN_SYMP_1"/>
    <property type="match status" value="1"/>
</dbReference>
<feature type="transmembrane region" description="Helical" evidence="8">
    <location>
        <begin position="109"/>
        <end position="137"/>
    </location>
</feature>
<feature type="transmembrane region" description="Helical" evidence="8">
    <location>
        <begin position="223"/>
        <end position="246"/>
    </location>
</feature>
<dbReference type="InterPro" id="IPR000175">
    <property type="entry name" value="Na/ntran_symport"/>
</dbReference>
<dbReference type="GO" id="GO:0006865">
    <property type="term" value="P:amino acid transport"/>
    <property type="evidence" value="ECO:0007669"/>
    <property type="project" value="TreeGrafter"/>
</dbReference>
<feature type="transmembrane region" description="Helical" evidence="8">
    <location>
        <begin position="266"/>
        <end position="287"/>
    </location>
</feature>
<feature type="binding site" evidence="6">
    <location>
        <position position="428"/>
    </location>
    <ligand>
        <name>Na(+)</name>
        <dbReference type="ChEBI" id="CHEBI:29101"/>
        <label>1</label>
    </ligand>
</feature>